<evidence type="ECO:0000313" key="1">
    <source>
        <dbReference type="EMBL" id="MBD1385931.1"/>
    </source>
</evidence>
<proteinExistence type="predicted"/>
<accession>A0ABR7X5U6</accession>
<keyword evidence="2" id="KW-1185">Reference proteome</keyword>
<organism evidence="1 2">
    <name type="scientific">Mucilaginibacter rigui</name>
    <dbReference type="NCBI Taxonomy" id="534635"/>
    <lineage>
        <taxon>Bacteria</taxon>
        <taxon>Pseudomonadati</taxon>
        <taxon>Bacteroidota</taxon>
        <taxon>Sphingobacteriia</taxon>
        <taxon>Sphingobacteriales</taxon>
        <taxon>Sphingobacteriaceae</taxon>
        <taxon>Mucilaginibacter</taxon>
    </lineage>
</organism>
<dbReference type="SUPFAM" id="SSF54427">
    <property type="entry name" value="NTF2-like"/>
    <property type="match status" value="1"/>
</dbReference>
<dbReference type="Proteomes" id="UP000618754">
    <property type="component" value="Unassembled WGS sequence"/>
</dbReference>
<reference evidence="1 2" key="1">
    <citation type="submission" date="2020-09" db="EMBL/GenBank/DDBJ databases">
        <title>Novel species of Mucilaginibacter isolated from a glacier on the Tibetan Plateau.</title>
        <authorList>
            <person name="Liu Q."/>
            <person name="Xin Y.-H."/>
        </authorList>
    </citation>
    <scope>NUCLEOTIDE SEQUENCE [LARGE SCALE GENOMIC DNA]</scope>
    <source>
        <strain evidence="1 2">CGMCC 1.13878</strain>
    </source>
</reference>
<name>A0ABR7X5U6_9SPHI</name>
<evidence type="ECO:0000313" key="2">
    <source>
        <dbReference type="Proteomes" id="UP000618754"/>
    </source>
</evidence>
<protein>
    <recommendedName>
        <fullName evidence="3">Nuclear transport factor 2 family protein</fullName>
    </recommendedName>
</protein>
<dbReference type="Gene3D" id="3.10.450.50">
    <property type="match status" value="1"/>
</dbReference>
<sequence>MTDQDLTNRNKALVRSFYEGGTDSEKKTYGEIFHPGFHVTAPNYFPWGGTSDLNEYLEDVLHQVTAVLDFERCSIVSLVGENDEIVIVIDIGLAGTEHFIRISEHWTIKDGKAINLWVAYFEPAELVKLLEKK</sequence>
<comment type="caution">
    <text evidence="1">The sequence shown here is derived from an EMBL/GenBank/DDBJ whole genome shotgun (WGS) entry which is preliminary data.</text>
</comment>
<dbReference type="InterPro" id="IPR032710">
    <property type="entry name" value="NTF2-like_dom_sf"/>
</dbReference>
<dbReference type="RefSeq" id="WP_191175779.1">
    <property type="nucleotide sequence ID" value="NZ_JACWMW010000002.1"/>
</dbReference>
<evidence type="ECO:0008006" key="3">
    <source>
        <dbReference type="Google" id="ProtNLM"/>
    </source>
</evidence>
<dbReference type="EMBL" id="JACWMW010000002">
    <property type="protein sequence ID" value="MBD1385931.1"/>
    <property type="molecule type" value="Genomic_DNA"/>
</dbReference>
<gene>
    <name evidence="1" type="ORF">IDJ75_11620</name>
</gene>